<dbReference type="InterPro" id="IPR000719">
    <property type="entry name" value="Prot_kinase_dom"/>
</dbReference>
<dbReference type="Gene3D" id="1.25.40.10">
    <property type="entry name" value="Tetratricopeptide repeat domain"/>
    <property type="match status" value="1"/>
</dbReference>
<dbReference type="PROSITE" id="PS50011">
    <property type="entry name" value="PROTEIN_KINASE_DOM"/>
    <property type="match status" value="1"/>
</dbReference>
<dbReference type="InterPro" id="IPR008271">
    <property type="entry name" value="Ser/Thr_kinase_AS"/>
</dbReference>
<feature type="domain" description="Protein kinase" evidence="2">
    <location>
        <begin position="70"/>
        <end position="377"/>
    </location>
</feature>
<dbReference type="InterPro" id="IPR011009">
    <property type="entry name" value="Kinase-like_dom_sf"/>
</dbReference>
<accession>A0AAN7BJE4</accession>
<dbReference type="SMART" id="SM00220">
    <property type="entry name" value="S_TKc"/>
    <property type="match status" value="1"/>
</dbReference>
<proteinExistence type="predicted"/>
<organism evidence="3 4">
    <name type="scientific">Podospora fimiseda</name>
    <dbReference type="NCBI Taxonomy" id="252190"/>
    <lineage>
        <taxon>Eukaryota</taxon>
        <taxon>Fungi</taxon>
        <taxon>Dikarya</taxon>
        <taxon>Ascomycota</taxon>
        <taxon>Pezizomycotina</taxon>
        <taxon>Sordariomycetes</taxon>
        <taxon>Sordariomycetidae</taxon>
        <taxon>Sordariales</taxon>
        <taxon>Podosporaceae</taxon>
        <taxon>Podospora</taxon>
    </lineage>
</organism>
<feature type="region of interest" description="Disordered" evidence="1">
    <location>
        <begin position="21"/>
        <end position="43"/>
    </location>
</feature>
<dbReference type="EMBL" id="MU865387">
    <property type="protein sequence ID" value="KAK4224631.1"/>
    <property type="molecule type" value="Genomic_DNA"/>
</dbReference>
<dbReference type="PROSITE" id="PS00108">
    <property type="entry name" value="PROTEIN_KINASE_ST"/>
    <property type="match status" value="1"/>
</dbReference>
<dbReference type="GO" id="GO:0005634">
    <property type="term" value="C:nucleus"/>
    <property type="evidence" value="ECO:0007669"/>
    <property type="project" value="TreeGrafter"/>
</dbReference>
<reference evidence="3" key="2">
    <citation type="submission" date="2023-05" db="EMBL/GenBank/DDBJ databases">
        <authorList>
            <consortium name="Lawrence Berkeley National Laboratory"/>
            <person name="Steindorff A."/>
            <person name="Hensen N."/>
            <person name="Bonometti L."/>
            <person name="Westerberg I."/>
            <person name="Brannstrom I.O."/>
            <person name="Guillou S."/>
            <person name="Cros-Aarteil S."/>
            <person name="Calhoun S."/>
            <person name="Haridas S."/>
            <person name="Kuo A."/>
            <person name="Mondo S."/>
            <person name="Pangilinan J."/>
            <person name="Riley R."/>
            <person name="Labutti K."/>
            <person name="Andreopoulos B."/>
            <person name="Lipzen A."/>
            <person name="Chen C."/>
            <person name="Yanf M."/>
            <person name="Daum C."/>
            <person name="Ng V."/>
            <person name="Clum A."/>
            <person name="Ohm R."/>
            <person name="Martin F."/>
            <person name="Silar P."/>
            <person name="Natvig D."/>
            <person name="Lalanne C."/>
            <person name="Gautier V."/>
            <person name="Ament-Velasquez S.L."/>
            <person name="Kruys A."/>
            <person name="Hutchinson M.I."/>
            <person name="Powell A.J."/>
            <person name="Barry K."/>
            <person name="Miller A.N."/>
            <person name="Grigoriev I.V."/>
            <person name="Debuchy R."/>
            <person name="Gladieux P."/>
            <person name="Thoren M.H."/>
            <person name="Johannesson H."/>
        </authorList>
    </citation>
    <scope>NUCLEOTIDE SEQUENCE</scope>
    <source>
        <strain evidence="3">CBS 990.96</strain>
    </source>
</reference>
<dbReference type="AlphaFoldDB" id="A0AAN7BJE4"/>
<dbReference type="SUPFAM" id="SSF56112">
    <property type="entry name" value="Protein kinase-like (PK-like)"/>
    <property type="match status" value="1"/>
</dbReference>
<feature type="compositionally biased region" description="Polar residues" evidence="1">
    <location>
        <begin position="22"/>
        <end position="43"/>
    </location>
</feature>
<dbReference type="InterPro" id="IPR011990">
    <property type="entry name" value="TPR-like_helical_dom_sf"/>
</dbReference>
<keyword evidence="4" id="KW-1185">Reference proteome</keyword>
<dbReference type="PANTHER" id="PTHR44167">
    <property type="entry name" value="OVARIAN-SPECIFIC SERINE/THREONINE-PROTEIN KINASE LOK-RELATED"/>
    <property type="match status" value="1"/>
</dbReference>
<protein>
    <recommendedName>
        <fullName evidence="2">Protein kinase domain-containing protein</fullName>
    </recommendedName>
</protein>
<evidence type="ECO:0000259" key="2">
    <source>
        <dbReference type="PROSITE" id="PS50011"/>
    </source>
</evidence>
<evidence type="ECO:0000313" key="3">
    <source>
        <dbReference type="EMBL" id="KAK4224631.1"/>
    </source>
</evidence>
<dbReference type="Proteomes" id="UP001301958">
    <property type="component" value="Unassembled WGS sequence"/>
</dbReference>
<name>A0AAN7BJE4_9PEZI</name>
<dbReference type="GO" id="GO:0005524">
    <property type="term" value="F:ATP binding"/>
    <property type="evidence" value="ECO:0007669"/>
    <property type="project" value="InterPro"/>
</dbReference>
<dbReference type="SUPFAM" id="SSF48452">
    <property type="entry name" value="TPR-like"/>
    <property type="match status" value="1"/>
</dbReference>
<dbReference type="PANTHER" id="PTHR44167:SF24">
    <property type="entry name" value="SERINE_THREONINE-PROTEIN KINASE CHK2"/>
    <property type="match status" value="1"/>
</dbReference>
<dbReference type="Gene3D" id="1.10.510.10">
    <property type="entry name" value="Transferase(Phosphotransferase) domain 1"/>
    <property type="match status" value="1"/>
</dbReference>
<evidence type="ECO:0000256" key="1">
    <source>
        <dbReference type="SAM" id="MobiDB-lite"/>
    </source>
</evidence>
<dbReference type="GO" id="GO:0044773">
    <property type="term" value="P:mitotic DNA damage checkpoint signaling"/>
    <property type="evidence" value="ECO:0007669"/>
    <property type="project" value="TreeGrafter"/>
</dbReference>
<dbReference type="Pfam" id="PF00069">
    <property type="entry name" value="Pkinase"/>
    <property type="match status" value="1"/>
</dbReference>
<evidence type="ECO:0000313" key="4">
    <source>
        <dbReference type="Proteomes" id="UP001301958"/>
    </source>
</evidence>
<dbReference type="GO" id="GO:0004674">
    <property type="term" value="F:protein serine/threonine kinase activity"/>
    <property type="evidence" value="ECO:0007669"/>
    <property type="project" value="TreeGrafter"/>
</dbReference>
<comment type="caution">
    <text evidence="3">The sequence shown here is derived from an EMBL/GenBank/DDBJ whole genome shotgun (WGS) entry which is preliminary data.</text>
</comment>
<reference evidence="3" key="1">
    <citation type="journal article" date="2023" name="Mol. Phylogenet. Evol.">
        <title>Genome-scale phylogeny and comparative genomics of the fungal order Sordariales.</title>
        <authorList>
            <person name="Hensen N."/>
            <person name="Bonometti L."/>
            <person name="Westerberg I."/>
            <person name="Brannstrom I.O."/>
            <person name="Guillou S."/>
            <person name="Cros-Aarteil S."/>
            <person name="Calhoun S."/>
            <person name="Haridas S."/>
            <person name="Kuo A."/>
            <person name="Mondo S."/>
            <person name="Pangilinan J."/>
            <person name="Riley R."/>
            <person name="LaButti K."/>
            <person name="Andreopoulos B."/>
            <person name="Lipzen A."/>
            <person name="Chen C."/>
            <person name="Yan M."/>
            <person name="Daum C."/>
            <person name="Ng V."/>
            <person name="Clum A."/>
            <person name="Steindorff A."/>
            <person name="Ohm R.A."/>
            <person name="Martin F."/>
            <person name="Silar P."/>
            <person name="Natvig D.O."/>
            <person name="Lalanne C."/>
            <person name="Gautier V."/>
            <person name="Ament-Velasquez S.L."/>
            <person name="Kruys A."/>
            <person name="Hutchinson M.I."/>
            <person name="Powell A.J."/>
            <person name="Barry K."/>
            <person name="Miller A.N."/>
            <person name="Grigoriev I.V."/>
            <person name="Debuchy R."/>
            <person name="Gladieux P."/>
            <person name="Hiltunen Thoren M."/>
            <person name="Johannesson H."/>
        </authorList>
    </citation>
    <scope>NUCLEOTIDE SEQUENCE</scope>
    <source>
        <strain evidence="3">CBS 990.96</strain>
    </source>
</reference>
<sequence length="1150" mass="127069">MDESPTSSSVLSAMYSLPPPSSTFYSSKSPHLLDPSQQSPATTSHSPNLLTFLSLAQSFSDVGIVPLLWDQHSSNLGRGGAALVSQQQLYIGNDPQAGYAFKRFASEPNSKHDGIWRALISELAVLGMPGIRGHPGIVQLEAVCWEIDSSASFSENYWNSGVVWPVLIFQKAERGSLAKMDLTKPHGRDLPPGKLVIAILRDLVKTLCHVHNLDVIHGDLKPDNILIFNDKNNQGNVLAKLNDFGYATAGVGADKHVILPFSNGWNAPEVKESGMRFTLSEAKKTDMFSMGLIGLWLVKSLISPTSTGHGWATTIQEHVKADSLYSHCQESLDMAEQVLDPEDAKSLVQFFQLSLVNDPDDRTSEAEELLSALHDLDRIVSISANTTHSGEHYEDVLQACPDLDLPWVTFTLSDGDFRVRTSLINCLKKATTSQCTICASRGAHNLAVCQAIGFGCPRKPPQQQLTDPQITATISAIRNMESKHFVDGSVNKYSSSMSVYLSQGFISRGNPSQLYQFVPGNRQFVQALEAEAVALSDALGDEHGITVAVKANLFAFYLDKGDTAKAKVLLKQLATLDEYIQSRTTSNWIDRHFSSLLCMKVLAKSHEENGNYAEAITLVSAMLDKFSPLVPGPGPHNDPVPCLAASVFNLTADLGRLQSAADLLTEASATFEKVLSQARIFFGSSSPQLVFPLLCFVDHLDEKLKQKSAATSLLEEANGIIDSRIHPPDDSGSSDPSFDPIVSVVKLKLGLLYQNQGQLERARRLYTTVVGLYEARMDVQVPETNSPSSSVHYLLAKILLDSLDIGTQVPERNQFDEMKEIERQLDQLILGQSLDGDITQAHTDQDQAESKAKIETRLMIRSYSMAIEILQLRDPETGEITDKPALKGLYEQELNLFTAKLGKEHWLVAKLTIQYGTALLRCDEPFDAERMLVRGFEIADMTGKLDAEYLVQGHDSLARVYMLQERYLEAAKQFLLARNLAREILDCYGEDISEKELEESCIDMLRVATDESCRRVVGSWKQGGWKGIVGEYCEIVRLYAGLRGAAAGEEAGEQAKLQDRLEVGGRFWHAAGVAMMPHLDLKGELLSETSQTTLDRFNWLDLDEGSRPCHGSFSSGMAWLHLHGWTFDLEQEKCSHLQRSLQLLTPYWTE</sequence>
<gene>
    <name evidence="3" type="ORF">QBC38DRAFT_484994</name>
</gene>